<dbReference type="SUPFAM" id="SSF51971">
    <property type="entry name" value="Nucleotide-binding domain"/>
    <property type="match status" value="1"/>
</dbReference>
<dbReference type="GO" id="GO:0019478">
    <property type="term" value="P:D-amino acid catabolic process"/>
    <property type="evidence" value="ECO:0007669"/>
    <property type="project" value="TreeGrafter"/>
</dbReference>
<keyword evidence="5 7" id="KW-0274">FAD</keyword>
<dbReference type="GO" id="GO:0003884">
    <property type="term" value="F:D-amino-acid oxidase activity"/>
    <property type="evidence" value="ECO:0007669"/>
    <property type="project" value="InterPro"/>
</dbReference>
<evidence type="ECO:0000256" key="3">
    <source>
        <dbReference type="ARBA" id="ARBA00006730"/>
    </source>
</evidence>
<sequence length="331" mass="37237">MSICIIGSGIIGLSTALAIQEKEPRAKVTLVAESFSPDVTSDVAAGYWRPSLLVDPRTDVLWRWGELTFQHIERLAYREPDTGALWQSGYEMRQDSVKEDFFWKDTVRNYRNISERELQNMGFSQFKSAIFYTTLALEGSIYLPRMLDQFKRNSGTLQQKRLENLDDIGGSYNAIGNCSGLGAHHLITDTSVYPIRGQTIRVQAPHIKHFYVFDDDYYVLQNGTSIVLGGTHQEHDWDTSVRPADFDHIWNGNTNFLPALKTAKIIKQATGLRPGRPTVRLEAERRAVCGKTKTVVHNYGHSGSGLTLFYGCALDAADLLQQAVHRPNAKL</sequence>
<dbReference type="PANTHER" id="PTHR11530:SF11">
    <property type="entry name" value="D-ASPARTATE OXIDASE"/>
    <property type="match status" value="1"/>
</dbReference>
<dbReference type="InterPro" id="IPR023209">
    <property type="entry name" value="DAO"/>
</dbReference>
<dbReference type="Gene3D" id="3.40.50.720">
    <property type="entry name" value="NAD(P)-binding Rossmann-like Domain"/>
    <property type="match status" value="1"/>
</dbReference>
<comment type="subcellular location">
    <subcellularLocation>
        <location evidence="2">Peroxisome matrix</location>
    </subcellularLocation>
</comment>
<reference evidence="10" key="1">
    <citation type="submission" date="2022-11" db="UniProtKB">
        <authorList>
            <consortium name="WormBaseParasite"/>
        </authorList>
    </citation>
    <scope>IDENTIFICATION</scope>
</reference>
<evidence type="ECO:0000256" key="2">
    <source>
        <dbReference type="ARBA" id="ARBA00004253"/>
    </source>
</evidence>
<comment type="similarity">
    <text evidence="3">Belongs to the DAMOX/DASOX family.</text>
</comment>
<comment type="cofactor">
    <cofactor evidence="1 7">
        <name>FAD</name>
        <dbReference type="ChEBI" id="CHEBI:57692"/>
    </cofactor>
</comment>
<dbReference type="SUPFAM" id="SSF54373">
    <property type="entry name" value="FAD-linked reductases, C-terminal domain"/>
    <property type="match status" value="1"/>
</dbReference>
<feature type="binding site" evidence="7">
    <location>
        <position position="218"/>
    </location>
    <ligand>
        <name>D-dopa</name>
        <dbReference type="ChEBI" id="CHEBI:149689"/>
    </ligand>
</feature>
<dbReference type="Proteomes" id="UP000887566">
    <property type="component" value="Unplaced"/>
</dbReference>
<feature type="binding site" evidence="7">
    <location>
        <position position="273"/>
    </location>
    <ligand>
        <name>D-dopa</name>
        <dbReference type="ChEBI" id="CHEBI:149689"/>
    </ligand>
</feature>
<evidence type="ECO:0000256" key="5">
    <source>
        <dbReference type="ARBA" id="ARBA00022827"/>
    </source>
</evidence>
<name>A0A914XIN5_9BILA</name>
<evidence type="ECO:0000256" key="1">
    <source>
        <dbReference type="ARBA" id="ARBA00001974"/>
    </source>
</evidence>
<dbReference type="Gene3D" id="3.30.9.10">
    <property type="entry name" value="D-Amino Acid Oxidase, subunit A, domain 2"/>
    <property type="match status" value="1"/>
</dbReference>
<keyword evidence="6" id="KW-0560">Oxidoreductase</keyword>
<dbReference type="PROSITE" id="PS00677">
    <property type="entry name" value="DAO"/>
    <property type="match status" value="1"/>
</dbReference>
<accession>A0A914XIN5</accession>
<dbReference type="AlphaFoldDB" id="A0A914XIN5"/>
<evidence type="ECO:0000256" key="6">
    <source>
        <dbReference type="ARBA" id="ARBA00023002"/>
    </source>
</evidence>
<dbReference type="WBParaSite" id="PSAMB.scaffold888size39297.g9377.t1">
    <property type="protein sequence ID" value="PSAMB.scaffold888size39297.g9377.t1"/>
    <property type="gene ID" value="PSAMB.scaffold888size39297.g9377"/>
</dbReference>
<evidence type="ECO:0000259" key="8">
    <source>
        <dbReference type="Pfam" id="PF01266"/>
    </source>
</evidence>
<dbReference type="GO" id="GO:0005782">
    <property type="term" value="C:peroxisomal matrix"/>
    <property type="evidence" value="ECO:0007669"/>
    <property type="project" value="UniProtKB-SubCell"/>
</dbReference>
<dbReference type="PANTHER" id="PTHR11530">
    <property type="entry name" value="D-AMINO ACID OXIDASE"/>
    <property type="match status" value="1"/>
</dbReference>
<organism evidence="9 10">
    <name type="scientific">Plectus sambesii</name>
    <dbReference type="NCBI Taxonomy" id="2011161"/>
    <lineage>
        <taxon>Eukaryota</taxon>
        <taxon>Metazoa</taxon>
        <taxon>Ecdysozoa</taxon>
        <taxon>Nematoda</taxon>
        <taxon>Chromadorea</taxon>
        <taxon>Plectida</taxon>
        <taxon>Plectina</taxon>
        <taxon>Plectoidea</taxon>
        <taxon>Plectidae</taxon>
        <taxon>Plectus</taxon>
    </lineage>
</organism>
<feature type="binding site" evidence="7">
    <location>
        <begin position="40"/>
        <end position="41"/>
    </location>
    <ligand>
        <name>FAD</name>
        <dbReference type="ChEBI" id="CHEBI:57692"/>
    </ligand>
</feature>
<feature type="binding site" evidence="7">
    <location>
        <position position="303"/>
    </location>
    <ligand>
        <name>D-dopa</name>
        <dbReference type="ChEBI" id="CHEBI:149689"/>
    </ligand>
</feature>
<dbReference type="InterPro" id="IPR006181">
    <property type="entry name" value="D-amino_acid_oxidase_CS"/>
</dbReference>
<dbReference type="PIRSF" id="PIRSF000189">
    <property type="entry name" value="D-aa_oxidase"/>
    <property type="match status" value="1"/>
</dbReference>
<evidence type="ECO:0000256" key="7">
    <source>
        <dbReference type="PIRSR" id="PIRSR000189-1"/>
    </source>
</evidence>
<keyword evidence="4" id="KW-0285">Flavoprotein</keyword>
<dbReference type="Pfam" id="PF01266">
    <property type="entry name" value="DAO"/>
    <property type="match status" value="1"/>
</dbReference>
<evidence type="ECO:0000256" key="4">
    <source>
        <dbReference type="ARBA" id="ARBA00022630"/>
    </source>
</evidence>
<dbReference type="GO" id="GO:0071949">
    <property type="term" value="F:FAD binding"/>
    <property type="evidence" value="ECO:0007669"/>
    <property type="project" value="InterPro"/>
</dbReference>
<evidence type="ECO:0000313" key="10">
    <source>
        <dbReference type="WBParaSite" id="PSAMB.scaffold888size39297.g9377.t1"/>
    </source>
</evidence>
<keyword evidence="9" id="KW-1185">Reference proteome</keyword>
<protein>
    <submittedName>
        <fullName evidence="10">FAD dependent oxidoreductase domain-containing protein</fullName>
    </submittedName>
</protein>
<dbReference type="InterPro" id="IPR006076">
    <property type="entry name" value="FAD-dep_OxRdtase"/>
</dbReference>
<evidence type="ECO:0000313" key="9">
    <source>
        <dbReference type="Proteomes" id="UP000887566"/>
    </source>
</evidence>
<feature type="domain" description="FAD dependent oxidoreductase" evidence="8">
    <location>
        <begin position="3"/>
        <end position="319"/>
    </location>
</feature>
<proteinExistence type="inferred from homology"/>